<feature type="compositionally biased region" description="Basic and acidic residues" evidence="1">
    <location>
        <begin position="51"/>
        <end position="62"/>
    </location>
</feature>
<dbReference type="AlphaFoldDB" id="A0A832WA68"/>
<dbReference type="Proteomes" id="UP000619545">
    <property type="component" value="Unassembled WGS sequence"/>
</dbReference>
<evidence type="ECO:0000256" key="1">
    <source>
        <dbReference type="SAM" id="MobiDB-lite"/>
    </source>
</evidence>
<feature type="region of interest" description="Disordered" evidence="1">
    <location>
        <begin position="21"/>
        <end position="62"/>
    </location>
</feature>
<comment type="caution">
    <text evidence="2">The sequence shown here is derived from an EMBL/GenBank/DDBJ whole genome shotgun (WGS) entry which is preliminary data.</text>
</comment>
<dbReference type="RefSeq" id="WP_148679717.1">
    <property type="nucleotide sequence ID" value="NZ_DUJS01000001.1"/>
</dbReference>
<evidence type="ECO:0000313" key="3">
    <source>
        <dbReference type="Proteomes" id="UP000619545"/>
    </source>
</evidence>
<feature type="compositionally biased region" description="Polar residues" evidence="1">
    <location>
        <begin position="21"/>
        <end position="31"/>
    </location>
</feature>
<gene>
    <name evidence="2" type="ORF">HA336_00945</name>
</gene>
<sequence length="62" mass="6813">MNPRVRAAGSALDTVRQSINDVRANTMNDGLNHSRPVRGRDQTTKTGSVDDTSREKRMSSPT</sequence>
<reference evidence="2" key="1">
    <citation type="journal article" date="2020" name="bioRxiv">
        <title>A rank-normalized archaeal taxonomy based on genome phylogeny resolves widespread incomplete and uneven classifications.</title>
        <authorList>
            <person name="Rinke C."/>
            <person name="Chuvochina M."/>
            <person name="Mussig A.J."/>
            <person name="Chaumeil P.-A."/>
            <person name="Waite D.W."/>
            <person name="Whitman W.B."/>
            <person name="Parks D.H."/>
            <person name="Hugenholtz P."/>
        </authorList>
    </citation>
    <scope>NUCLEOTIDE SEQUENCE</scope>
    <source>
        <strain evidence="2">UBA8853</strain>
    </source>
</reference>
<organism evidence="2 3">
    <name type="scientific">Methanopyrus kandleri</name>
    <dbReference type="NCBI Taxonomy" id="2320"/>
    <lineage>
        <taxon>Archaea</taxon>
        <taxon>Methanobacteriati</taxon>
        <taxon>Methanobacteriota</taxon>
        <taxon>Methanomada group</taxon>
        <taxon>Methanopyri</taxon>
        <taxon>Methanopyrales</taxon>
        <taxon>Methanopyraceae</taxon>
        <taxon>Methanopyrus</taxon>
    </lineage>
</organism>
<protein>
    <submittedName>
        <fullName evidence="2">Uncharacterized protein</fullName>
    </submittedName>
</protein>
<name>A0A832WA68_9EURY</name>
<dbReference type="GeneID" id="41583425"/>
<dbReference type="EMBL" id="DUJS01000001">
    <property type="protein sequence ID" value="HII69783.1"/>
    <property type="molecule type" value="Genomic_DNA"/>
</dbReference>
<accession>A0A832WA68</accession>
<evidence type="ECO:0000313" key="2">
    <source>
        <dbReference type="EMBL" id="HII69783.1"/>
    </source>
</evidence>
<proteinExistence type="predicted"/>